<evidence type="ECO:0000259" key="5">
    <source>
        <dbReference type="Pfam" id="PF08545"/>
    </source>
</evidence>
<protein>
    <recommendedName>
        <fullName evidence="8">3-oxoacyl-ACP synthase</fullName>
    </recommendedName>
</protein>
<keyword evidence="1" id="KW-0963">Cytoplasm</keyword>
<gene>
    <name evidence="6" type="ORF">GCM10012285_50940</name>
</gene>
<dbReference type="SUPFAM" id="SSF53901">
    <property type="entry name" value="Thiolase-like"/>
    <property type="match status" value="1"/>
</dbReference>
<comment type="caution">
    <text evidence="6">The sequence shown here is derived from an EMBL/GenBank/DDBJ whole genome shotgun (WGS) entry which is preliminary data.</text>
</comment>
<proteinExistence type="predicted"/>
<evidence type="ECO:0000259" key="4">
    <source>
        <dbReference type="Pfam" id="PF08541"/>
    </source>
</evidence>
<keyword evidence="3" id="KW-0012">Acyltransferase</keyword>
<dbReference type="InterPro" id="IPR013747">
    <property type="entry name" value="ACP_syn_III_C"/>
</dbReference>
<dbReference type="Pfam" id="PF08541">
    <property type="entry name" value="ACP_syn_III_C"/>
    <property type="match status" value="1"/>
</dbReference>
<dbReference type="Pfam" id="PF08545">
    <property type="entry name" value="ACP_syn_III"/>
    <property type="match status" value="1"/>
</dbReference>
<evidence type="ECO:0000313" key="7">
    <source>
        <dbReference type="Proteomes" id="UP000600080"/>
    </source>
</evidence>
<dbReference type="CDD" id="cd00827">
    <property type="entry name" value="init_cond_enzymes"/>
    <property type="match status" value="1"/>
</dbReference>
<evidence type="ECO:0000313" key="6">
    <source>
        <dbReference type="EMBL" id="GGN56384.1"/>
    </source>
</evidence>
<keyword evidence="7" id="KW-1185">Reference proteome</keyword>
<dbReference type="EMBL" id="BMND01000026">
    <property type="protein sequence ID" value="GGN56384.1"/>
    <property type="molecule type" value="Genomic_DNA"/>
</dbReference>
<dbReference type="InterPro" id="IPR013751">
    <property type="entry name" value="ACP_syn_III_N"/>
</dbReference>
<evidence type="ECO:0000256" key="3">
    <source>
        <dbReference type="ARBA" id="ARBA00023315"/>
    </source>
</evidence>
<dbReference type="GeneID" id="301550781"/>
<name>A0ABQ2JTU6_9ACTN</name>
<feature type="domain" description="Beta-ketoacyl-[acyl-carrier-protein] synthase III N-terminal" evidence="5">
    <location>
        <begin position="111"/>
        <end position="184"/>
    </location>
</feature>
<evidence type="ECO:0008006" key="8">
    <source>
        <dbReference type="Google" id="ProtNLM"/>
    </source>
</evidence>
<evidence type="ECO:0000256" key="2">
    <source>
        <dbReference type="ARBA" id="ARBA00022679"/>
    </source>
</evidence>
<dbReference type="Proteomes" id="UP000600080">
    <property type="component" value="Unassembled WGS sequence"/>
</dbReference>
<dbReference type="PANTHER" id="PTHR34069">
    <property type="entry name" value="3-OXOACYL-[ACYL-CARRIER-PROTEIN] SYNTHASE 3"/>
    <property type="match status" value="1"/>
</dbReference>
<sequence length="349" mass="36434">MRFGENVTIDAAVCWLPTTRQSAASQVADGVLAPVEEAQSGVMEVPVATDQAAPEMAVLAGQRALRHAGVAPPDIDLLFHSWTYHQGHDFWSPAHYVADRVGAVNAVPVGIAQMCHGGAMALHEAALHLCANPSAKAALVTTADRFQQPGFDRWTSDSHVAYGDGATAAVLSRSGRGLRLLAQSVRAAPAMEGMYRGDDAFSREPMEHSRPVNVRRTKKAFAAAGGMARFAELAPVAISDLLVAALAEAGLAHGDRRIRHVLLPRLGPATLERTYLPVVERQLPHATVHRLGAHTGHLGSGDVLANLAAVQSEQLLAAGEVALLLSGGGGFTWSCTVLGGSAGDGAAPC</sequence>
<dbReference type="PANTHER" id="PTHR34069:SF2">
    <property type="entry name" value="BETA-KETOACYL-[ACYL-CARRIER-PROTEIN] SYNTHASE III"/>
    <property type="match status" value="1"/>
</dbReference>
<dbReference type="InterPro" id="IPR016039">
    <property type="entry name" value="Thiolase-like"/>
</dbReference>
<dbReference type="RefSeq" id="WP_189101781.1">
    <property type="nucleotide sequence ID" value="NZ_BMND01000026.1"/>
</dbReference>
<accession>A0ABQ2JTU6</accession>
<evidence type="ECO:0000256" key="1">
    <source>
        <dbReference type="ARBA" id="ARBA00022490"/>
    </source>
</evidence>
<feature type="domain" description="Beta-ketoacyl-[acyl-carrier-protein] synthase III C-terminal" evidence="4">
    <location>
        <begin position="284"/>
        <end position="338"/>
    </location>
</feature>
<reference evidence="7" key="1">
    <citation type="journal article" date="2019" name="Int. J. Syst. Evol. Microbiol.">
        <title>The Global Catalogue of Microorganisms (GCM) 10K type strain sequencing project: providing services to taxonomists for standard genome sequencing and annotation.</title>
        <authorList>
            <consortium name="The Broad Institute Genomics Platform"/>
            <consortium name="The Broad Institute Genome Sequencing Center for Infectious Disease"/>
            <person name="Wu L."/>
            <person name="Ma J."/>
        </authorList>
    </citation>
    <scope>NUCLEOTIDE SEQUENCE [LARGE SCALE GENOMIC DNA]</scope>
    <source>
        <strain evidence="7">CGMCC 4.7323</strain>
    </source>
</reference>
<keyword evidence="2" id="KW-0808">Transferase</keyword>
<organism evidence="6 7">
    <name type="scientific">Streptomyces kronopolitis</name>
    <dbReference type="NCBI Taxonomy" id="1612435"/>
    <lineage>
        <taxon>Bacteria</taxon>
        <taxon>Bacillati</taxon>
        <taxon>Actinomycetota</taxon>
        <taxon>Actinomycetes</taxon>
        <taxon>Kitasatosporales</taxon>
        <taxon>Streptomycetaceae</taxon>
        <taxon>Streptomyces</taxon>
    </lineage>
</organism>
<dbReference type="Gene3D" id="3.40.47.10">
    <property type="match status" value="2"/>
</dbReference>